<evidence type="ECO:0000313" key="2">
    <source>
        <dbReference type="EMBL" id="OIQ79183.1"/>
    </source>
</evidence>
<protein>
    <submittedName>
        <fullName evidence="2">Uncharacterized protein</fullName>
    </submittedName>
</protein>
<evidence type="ECO:0000256" key="1">
    <source>
        <dbReference type="SAM" id="MobiDB-lite"/>
    </source>
</evidence>
<reference evidence="2" key="1">
    <citation type="submission" date="2016-10" db="EMBL/GenBank/DDBJ databases">
        <title>Sequence of Gallionella enrichment culture.</title>
        <authorList>
            <person name="Poehlein A."/>
            <person name="Muehling M."/>
            <person name="Daniel R."/>
        </authorList>
    </citation>
    <scope>NUCLEOTIDE SEQUENCE</scope>
</reference>
<accession>A0A1J5QGT6</accession>
<name>A0A1J5QGT6_9ZZZZ</name>
<dbReference type="AlphaFoldDB" id="A0A1J5QGT6"/>
<organism evidence="2">
    <name type="scientific">mine drainage metagenome</name>
    <dbReference type="NCBI Taxonomy" id="410659"/>
    <lineage>
        <taxon>unclassified sequences</taxon>
        <taxon>metagenomes</taxon>
        <taxon>ecological metagenomes</taxon>
    </lineage>
</organism>
<sequence length="144" mass="15153">MHGPVILARAVGIVAGLRCVFAHTGGLHLLFTLRATGVQAEAASRQSFSRHAVAPQGAGPGTSSWPLLRIDVDDQSGGADASQAATSGGDDAFIMDASFWVDRIPTDSRLGITVAWPQAGLPETRTELTLEGLDDYSDRIRPLT</sequence>
<gene>
    <name evidence="2" type="ORF">GALL_390870</name>
</gene>
<feature type="region of interest" description="Disordered" evidence="1">
    <location>
        <begin position="51"/>
        <end position="89"/>
    </location>
</feature>
<comment type="caution">
    <text evidence="2">The sequence shown here is derived from an EMBL/GenBank/DDBJ whole genome shotgun (WGS) entry which is preliminary data.</text>
</comment>
<dbReference type="EMBL" id="MLJW01001259">
    <property type="protein sequence ID" value="OIQ79183.1"/>
    <property type="molecule type" value="Genomic_DNA"/>
</dbReference>
<proteinExistence type="predicted"/>